<evidence type="ECO:0000313" key="2">
    <source>
        <dbReference type="EMBL" id="CAG8628320.1"/>
    </source>
</evidence>
<keyword evidence="1" id="KW-0472">Membrane</keyword>
<sequence>MTASLAGNEDYKDSLEDVVLRVHDFDNSVKSIHCQEIIPENPYIKATKEMSAKIAWTFSIIVSSYVVAASFYLLIHYWSKVPIVSRVFVVIYLVLDFLTRSIFTVLVFEEVLDCDLDELFIAIPALIATAFGKEDFLFHLVSDIDELNADAFDVYTMLTTMLLIPFLALILRDPVCIEDTLLRWLTTGLIAGACFVVAKQFMIFK</sequence>
<dbReference type="AlphaFoldDB" id="A0A9N9D6N6"/>
<keyword evidence="1" id="KW-1133">Transmembrane helix</keyword>
<evidence type="ECO:0000313" key="3">
    <source>
        <dbReference type="Proteomes" id="UP000789831"/>
    </source>
</evidence>
<organism evidence="2 3">
    <name type="scientific">Ambispora gerdemannii</name>
    <dbReference type="NCBI Taxonomy" id="144530"/>
    <lineage>
        <taxon>Eukaryota</taxon>
        <taxon>Fungi</taxon>
        <taxon>Fungi incertae sedis</taxon>
        <taxon>Mucoromycota</taxon>
        <taxon>Glomeromycotina</taxon>
        <taxon>Glomeromycetes</taxon>
        <taxon>Archaeosporales</taxon>
        <taxon>Ambisporaceae</taxon>
        <taxon>Ambispora</taxon>
    </lineage>
</organism>
<gene>
    <name evidence="2" type="ORF">AGERDE_LOCUS10405</name>
</gene>
<name>A0A9N9D6N6_9GLOM</name>
<reference evidence="2" key="1">
    <citation type="submission" date="2021-06" db="EMBL/GenBank/DDBJ databases">
        <authorList>
            <person name="Kallberg Y."/>
            <person name="Tangrot J."/>
            <person name="Rosling A."/>
        </authorList>
    </citation>
    <scope>NUCLEOTIDE SEQUENCE</scope>
    <source>
        <strain evidence="2">MT106</strain>
    </source>
</reference>
<feature type="transmembrane region" description="Helical" evidence="1">
    <location>
        <begin position="120"/>
        <end position="140"/>
    </location>
</feature>
<evidence type="ECO:0000256" key="1">
    <source>
        <dbReference type="SAM" id="Phobius"/>
    </source>
</evidence>
<feature type="transmembrane region" description="Helical" evidence="1">
    <location>
        <begin position="152"/>
        <end position="172"/>
    </location>
</feature>
<feature type="transmembrane region" description="Helical" evidence="1">
    <location>
        <begin position="87"/>
        <end position="108"/>
    </location>
</feature>
<dbReference type="Proteomes" id="UP000789831">
    <property type="component" value="Unassembled WGS sequence"/>
</dbReference>
<accession>A0A9N9D6N6</accession>
<feature type="transmembrane region" description="Helical" evidence="1">
    <location>
        <begin position="54"/>
        <end position="75"/>
    </location>
</feature>
<keyword evidence="1" id="KW-0812">Transmembrane</keyword>
<keyword evidence="3" id="KW-1185">Reference proteome</keyword>
<feature type="transmembrane region" description="Helical" evidence="1">
    <location>
        <begin position="184"/>
        <end position="204"/>
    </location>
</feature>
<dbReference type="EMBL" id="CAJVPL010003204">
    <property type="protein sequence ID" value="CAG8628320.1"/>
    <property type="molecule type" value="Genomic_DNA"/>
</dbReference>
<comment type="caution">
    <text evidence="2">The sequence shown here is derived from an EMBL/GenBank/DDBJ whole genome shotgun (WGS) entry which is preliminary data.</text>
</comment>
<dbReference type="OrthoDB" id="10470112at2759"/>
<proteinExistence type="predicted"/>
<protein>
    <submittedName>
        <fullName evidence="2">12716_t:CDS:1</fullName>
    </submittedName>
</protein>